<accession>A0AAN7B9M3</accession>
<evidence type="ECO:0000256" key="1">
    <source>
        <dbReference type="SAM" id="MobiDB-lite"/>
    </source>
</evidence>
<evidence type="ECO:0000313" key="3">
    <source>
        <dbReference type="Proteomes" id="UP001301769"/>
    </source>
</evidence>
<evidence type="ECO:0000313" key="2">
    <source>
        <dbReference type="EMBL" id="KAK4213145.1"/>
    </source>
</evidence>
<dbReference type="PANTHER" id="PTHR37540:SF5">
    <property type="entry name" value="TRANSCRIPTION FACTOR DOMAIN-CONTAINING PROTEIN"/>
    <property type="match status" value="1"/>
</dbReference>
<protein>
    <submittedName>
        <fullName evidence="2">Uncharacterized protein</fullName>
    </submittedName>
</protein>
<feature type="compositionally biased region" description="Polar residues" evidence="1">
    <location>
        <begin position="553"/>
        <end position="597"/>
    </location>
</feature>
<reference evidence="2" key="2">
    <citation type="submission" date="2023-05" db="EMBL/GenBank/DDBJ databases">
        <authorList>
            <consortium name="Lawrence Berkeley National Laboratory"/>
            <person name="Steindorff A."/>
            <person name="Hensen N."/>
            <person name="Bonometti L."/>
            <person name="Westerberg I."/>
            <person name="Brannstrom I.O."/>
            <person name="Guillou S."/>
            <person name="Cros-Aarteil S."/>
            <person name="Calhoun S."/>
            <person name="Haridas S."/>
            <person name="Kuo A."/>
            <person name="Mondo S."/>
            <person name="Pangilinan J."/>
            <person name="Riley R."/>
            <person name="Labutti K."/>
            <person name="Andreopoulos B."/>
            <person name="Lipzen A."/>
            <person name="Chen C."/>
            <person name="Yanf M."/>
            <person name="Daum C."/>
            <person name="Ng V."/>
            <person name="Clum A."/>
            <person name="Ohm R."/>
            <person name="Martin F."/>
            <person name="Silar P."/>
            <person name="Natvig D."/>
            <person name="Lalanne C."/>
            <person name="Gautier V."/>
            <person name="Ament-Velasquez S.L."/>
            <person name="Kruys A."/>
            <person name="Hutchinson M.I."/>
            <person name="Powell A.J."/>
            <person name="Barry K."/>
            <person name="Miller A.N."/>
            <person name="Grigoriev I.V."/>
            <person name="Debuchy R."/>
            <person name="Gladieux P."/>
            <person name="Thoren M.H."/>
            <person name="Johannesson H."/>
        </authorList>
    </citation>
    <scope>NUCLEOTIDE SEQUENCE</scope>
    <source>
        <strain evidence="2">PSN293</strain>
    </source>
</reference>
<gene>
    <name evidence="2" type="ORF">QBC37DRAFT_423604</name>
</gene>
<comment type="caution">
    <text evidence="2">The sequence shown here is derived from an EMBL/GenBank/DDBJ whole genome shotgun (WGS) entry which is preliminary data.</text>
</comment>
<keyword evidence="3" id="KW-1185">Reference proteome</keyword>
<dbReference type="AlphaFoldDB" id="A0AAN7B9M3"/>
<proteinExistence type="predicted"/>
<feature type="compositionally biased region" description="Low complexity" evidence="1">
    <location>
        <begin position="598"/>
        <end position="615"/>
    </location>
</feature>
<feature type="region of interest" description="Disordered" evidence="1">
    <location>
        <begin position="268"/>
        <end position="328"/>
    </location>
</feature>
<organism evidence="2 3">
    <name type="scientific">Rhypophila decipiens</name>
    <dbReference type="NCBI Taxonomy" id="261697"/>
    <lineage>
        <taxon>Eukaryota</taxon>
        <taxon>Fungi</taxon>
        <taxon>Dikarya</taxon>
        <taxon>Ascomycota</taxon>
        <taxon>Pezizomycotina</taxon>
        <taxon>Sordariomycetes</taxon>
        <taxon>Sordariomycetidae</taxon>
        <taxon>Sordariales</taxon>
        <taxon>Naviculisporaceae</taxon>
        <taxon>Rhypophila</taxon>
    </lineage>
</organism>
<sequence>MMPRAEQLRLLLFPSSPVDPFDALPIKMPHKSMELFNHFVSYRIFSRTPVPKTQNSACLGMVFGGPGIFRAGILLTALHYSWISPSGSLAHSDMEETYLYHKLEAMRHVNELVADSQTCTTDDCIGLIAALAMAESGMGDTAAAEAHLKGLSTLVNMRRPEEWQHRFWGILQRIILVTGSFIAAAKKPERGCHEQFLSAMDDSNFNTPPPQSSCYPHPTGPVFSTTPFIATRLSPFYMGSTPDLEACKEDAEAEVLMNALGRLSCLTGADGETGSSGKGLDTKLRSVRPRMPHSSEPILHSSYRAGSVDSSVAGTATSSSPSADEADEASNDHVAALLADTDTYIISLLFKPRPICPEAHRTTHVEGWDDQPAFYSHGATSGSNMDVNIDPDLTGRSNINAPDPRTYPYASLPPEQFPSSSRAWASAAYLYLHVILEPLWVAAGSTSTGTDARIHVRKGSSGGQPPKHKAIDNPYLLRLLLDTLKADVQHTEQAMRSGMYSKELWIWMVLVGAYTVAVMDESDVWLDLQGDKARICPEGARFTERMATRLGSRPSSPRCQRQNQTQTSWIGSPAGDSSYTDPFDQIYQTPQDDYASQGSSYFPPSFSSYSSSSGDGESEPEDHHDRQSSHRHRYRSPNNCREEEPNRFQQQPRRIPEKDYIPSLKQFLSSCIRSWSRTNRVTSWEGARQNISKIAWPESMMPAVERTTRQLWEDTMSSTKDQPARGKKGFKAPTSTTTT</sequence>
<feature type="region of interest" description="Disordered" evidence="1">
    <location>
        <begin position="548"/>
        <end position="652"/>
    </location>
</feature>
<dbReference type="EMBL" id="MU858114">
    <property type="protein sequence ID" value="KAK4213145.1"/>
    <property type="molecule type" value="Genomic_DNA"/>
</dbReference>
<name>A0AAN7B9M3_9PEZI</name>
<dbReference type="PANTHER" id="PTHR37540">
    <property type="entry name" value="TRANSCRIPTION FACTOR (ACR-2), PUTATIVE-RELATED-RELATED"/>
    <property type="match status" value="1"/>
</dbReference>
<dbReference type="Proteomes" id="UP001301769">
    <property type="component" value="Unassembled WGS sequence"/>
</dbReference>
<feature type="region of interest" description="Disordered" evidence="1">
    <location>
        <begin position="714"/>
        <end position="739"/>
    </location>
</feature>
<reference evidence="2" key="1">
    <citation type="journal article" date="2023" name="Mol. Phylogenet. Evol.">
        <title>Genome-scale phylogeny and comparative genomics of the fungal order Sordariales.</title>
        <authorList>
            <person name="Hensen N."/>
            <person name="Bonometti L."/>
            <person name="Westerberg I."/>
            <person name="Brannstrom I.O."/>
            <person name="Guillou S."/>
            <person name="Cros-Aarteil S."/>
            <person name="Calhoun S."/>
            <person name="Haridas S."/>
            <person name="Kuo A."/>
            <person name="Mondo S."/>
            <person name="Pangilinan J."/>
            <person name="Riley R."/>
            <person name="LaButti K."/>
            <person name="Andreopoulos B."/>
            <person name="Lipzen A."/>
            <person name="Chen C."/>
            <person name="Yan M."/>
            <person name="Daum C."/>
            <person name="Ng V."/>
            <person name="Clum A."/>
            <person name="Steindorff A."/>
            <person name="Ohm R.A."/>
            <person name="Martin F."/>
            <person name="Silar P."/>
            <person name="Natvig D.O."/>
            <person name="Lalanne C."/>
            <person name="Gautier V."/>
            <person name="Ament-Velasquez S.L."/>
            <person name="Kruys A."/>
            <person name="Hutchinson M.I."/>
            <person name="Powell A.J."/>
            <person name="Barry K."/>
            <person name="Miller A.N."/>
            <person name="Grigoriev I.V."/>
            <person name="Debuchy R."/>
            <person name="Gladieux P."/>
            <person name="Hiltunen Thoren M."/>
            <person name="Johannesson H."/>
        </authorList>
    </citation>
    <scope>NUCLEOTIDE SEQUENCE</scope>
    <source>
        <strain evidence="2">PSN293</strain>
    </source>
</reference>